<dbReference type="EMBL" id="KN716168">
    <property type="protein sequence ID" value="KJH52264.1"/>
    <property type="molecule type" value="Genomic_DNA"/>
</dbReference>
<gene>
    <name evidence="1" type="ORF">DICVIV_01592</name>
</gene>
<dbReference type="Proteomes" id="UP000053766">
    <property type="component" value="Unassembled WGS sequence"/>
</dbReference>
<protein>
    <submittedName>
        <fullName evidence="1">Uncharacterized protein</fullName>
    </submittedName>
</protein>
<dbReference type="InterPro" id="IPR035332">
    <property type="entry name" value="DUF5386"/>
</dbReference>
<reference evidence="1 2" key="1">
    <citation type="submission" date="2013-11" db="EMBL/GenBank/DDBJ databases">
        <title>Draft genome of the bovine lungworm Dictyocaulus viviparus.</title>
        <authorList>
            <person name="Mitreva M."/>
        </authorList>
    </citation>
    <scope>NUCLEOTIDE SEQUENCE [LARGE SCALE GENOMIC DNA]</scope>
    <source>
        <strain evidence="1 2">HannoverDv2000</strain>
    </source>
</reference>
<proteinExistence type="predicted"/>
<organism evidence="1 2">
    <name type="scientific">Dictyocaulus viviparus</name>
    <name type="common">Bovine lungworm</name>
    <dbReference type="NCBI Taxonomy" id="29172"/>
    <lineage>
        <taxon>Eukaryota</taxon>
        <taxon>Metazoa</taxon>
        <taxon>Ecdysozoa</taxon>
        <taxon>Nematoda</taxon>
        <taxon>Chromadorea</taxon>
        <taxon>Rhabditida</taxon>
        <taxon>Rhabditina</taxon>
        <taxon>Rhabditomorpha</taxon>
        <taxon>Strongyloidea</taxon>
        <taxon>Metastrongylidae</taxon>
        <taxon>Dictyocaulus</taxon>
    </lineage>
</organism>
<accession>A0A0D8Y8G7</accession>
<name>A0A0D8Y8G7_DICVI</name>
<dbReference type="OrthoDB" id="5876154at2759"/>
<dbReference type="Pfam" id="PF17360">
    <property type="entry name" value="DUF5386"/>
    <property type="match status" value="1"/>
</dbReference>
<evidence type="ECO:0000313" key="2">
    <source>
        <dbReference type="Proteomes" id="UP000053766"/>
    </source>
</evidence>
<sequence>MDLERRERKTKFKRQYKAKEYGPSRIEFDSDENREYNVPLDENKMSPIPTLSSCSAPSASRYLDEIALLKRGKITRDTPKHTYMRGNSKEDVPNVINEQPITIAELNTRGLKIDNNNIIYSIPNMGLPQREPVIFQQLQTSSTKSSPNDNNLNPSRNIKEFKVGNSGENSRLRICSSPNDGCSYELSTDNNICILQQNSKSVVLITWKN</sequence>
<keyword evidence="2" id="KW-1185">Reference proteome</keyword>
<dbReference type="AlphaFoldDB" id="A0A0D8Y8G7"/>
<evidence type="ECO:0000313" key="1">
    <source>
        <dbReference type="EMBL" id="KJH52264.1"/>
    </source>
</evidence>
<reference evidence="2" key="2">
    <citation type="journal article" date="2016" name="Sci. Rep.">
        <title>Dictyocaulus viviparus genome, variome and transcriptome elucidate lungworm biology and support future intervention.</title>
        <authorList>
            <person name="McNulty S.N."/>
            <person name="Strube C."/>
            <person name="Rosa B.A."/>
            <person name="Martin J.C."/>
            <person name="Tyagi R."/>
            <person name="Choi Y.J."/>
            <person name="Wang Q."/>
            <person name="Hallsworth Pepin K."/>
            <person name="Zhang X."/>
            <person name="Ozersky P."/>
            <person name="Wilson R.K."/>
            <person name="Sternberg P.W."/>
            <person name="Gasser R.B."/>
            <person name="Mitreva M."/>
        </authorList>
    </citation>
    <scope>NUCLEOTIDE SEQUENCE [LARGE SCALE GENOMIC DNA]</scope>
    <source>
        <strain evidence="2">HannoverDv2000</strain>
    </source>
</reference>